<dbReference type="Proteomes" id="UP000616151">
    <property type="component" value="Unassembled WGS sequence"/>
</dbReference>
<reference evidence="1" key="1">
    <citation type="submission" date="2021-01" db="EMBL/GenBank/DDBJ databases">
        <authorList>
            <person name="Sun Q."/>
        </authorList>
    </citation>
    <scope>NUCLEOTIDE SEQUENCE</scope>
    <source>
        <strain evidence="1">YIM B02566</strain>
    </source>
</reference>
<accession>A0ACC5R3M7</accession>
<proteinExistence type="predicted"/>
<evidence type="ECO:0000313" key="1">
    <source>
        <dbReference type="EMBL" id="MBK1867237.1"/>
    </source>
</evidence>
<evidence type="ECO:0000313" key="2">
    <source>
        <dbReference type="Proteomes" id="UP000616151"/>
    </source>
</evidence>
<sequence>MTRKIELSEFKDGLTKKAFTRRDIHKALMAVGVGVLTLPYIRPAAAAPSISIATWEAYSSPDLHKKFTETYGGSPAVQLFADNEEALQRMRAGALPTLAQPGSAVLKRFHDAGLLAPIDVSKLPNYADVFPQLKTLRGMKVGEDVVAVPAAWGNSSVIYRRDLAPEYVENQSWNILWDPKYSGRLAQRDGMDSVTVVAALVLGIADPYNMSDDDLAKIRAKLVEQRPLLRFYWTNETDMQQAMASGEIVAAYGWNSSYSTLKSQGVDVGYMTPKEGRLSWVDVTVRVKGGPGSEEEALAYIDAFISAESGKVLIDKFGYGSPNAKAYAITDTSRLEELGIDNPDKVLQGGRFYEEFAPEVNAKVNAMFEEVKAGI</sequence>
<gene>
    <name evidence="1" type="ORF">JHL16_12850</name>
</gene>
<name>A0ACC5R3M7_9HYPH</name>
<keyword evidence="2" id="KW-1185">Reference proteome</keyword>
<dbReference type="EMBL" id="JAENHL010000007">
    <property type="protein sequence ID" value="MBK1867237.1"/>
    <property type="molecule type" value="Genomic_DNA"/>
</dbReference>
<organism evidence="1 2">
    <name type="scientific">Taklimakanibacter albus</name>
    <dbReference type="NCBI Taxonomy" id="2800327"/>
    <lineage>
        <taxon>Bacteria</taxon>
        <taxon>Pseudomonadati</taxon>
        <taxon>Pseudomonadota</taxon>
        <taxon>Alphaproteobacteria</taxon>
        <taxon>Hyphomicrobiales</taxon>
        <taxon>Aestuariivirgaceae</taxon>
        <taxon>Taklimakanibacter</taxon>
    </lineage>
</organism>
<protein>
    <submittedName>
        <fullName evidence="1">Extracellular solute-binding protein</fullName>
    </submittedName>
</protein>
<comment type="caution">
    <text evidence="1">The sequence shown here is derived from an EMBL/GenBank/DDBJ whole genome shotgun (WGS) entry which is preliminary data.</text>
</comment>